<organism evidence="7">
    <name type="scientific">Histiona aroides</name>
    <name type="common">Flagellate</name>
    <dbReference type="NCBI Taxonomy" id="392300"/>
    <lineage>
        <taxon>Eukaryota</taxon>
        <taxon>Discoba</taxon>
        <taxon>Jakobida</taxon>
        <taxon>Histionina</taxon>
        <taxon>Histionidae</taxon>
        <taxon>Histiona</taxon>
    </lineage>
</organism>
<protein>
    <submittedName>
        <fullName evidence="7">ABC transporter channel subunit</fullName>
    </submittedName>
</protein>
<dbReference type="GO" id="GO:0016020">
    <property type="term" value="C:membrane"/>
    <property type="evidence" value="ECO:0007669"/>
    <property type="project" value="UniProtKB-SubCell"/>
</dbReference>
<gene>
    <name evidence="7" type="primary">ccmB</name>
</gene>
<dbReference type="GO" id="GO:0017004">
    <property type="term" value="P:cytochrome complex assembly"/>
    <property type="evidence" value="ECO:0007669"/>
    <property type="project" value="InterPro"/>
</dbReference>
<evidence type="ECO:0000256" key="1">
    <source>
        <dbReference type="ARBA" id="ARBA00004141"/>
    </source>
</evidence>
<dbReference type="InterPro" id="IPR003544">
    <property type="entry name" value="Cyt_c_biogenesis_CcmB"/>
</dbReference>
<comment type="similarity">
    <text evidence="2">Belongs to the CcmB/CycW/HelB family.</text>
</comment>
<dbReference type="GeneID" id="16029396"/>
<dbReference type="PRINTS" id="PR01414">
    <property type="entry name" value="CCMBBIOGNSIS"/>
</dbReference>
<comment type="subcellular location">
    <subcellularLocation>
        <location evidence="1">Membrane</location>
        <topology evidence="1">Multi-pass membrane protein</topology>
    </subcellularLocation>
</comment>
<feature type="transmembrane region" description="Helical" evidence="6">
    <location>
        <begin position="160"/>
        <end position="176"/>
    </location>
</feature>
<feature type="transmembrane region" description="Helical" evidence="6">
    <location>
        <begin position="103"/>
        <end position="121"/>
    </location>
</feature>
<feature type="transmembrane region" description="Helical" evidence="6">
    <location>
        <begin position="127"/>
        <end position="148"/>
    </location>
</feature>
<evidence type="ECO:0000313" key="7">
    <source>
        <dbReference type="EMBL" id="AGH24080.1"/>
    </source>
</evidence>
<keyword evidence="7" id="KW-0496">Mitochondrion</keyword>
<geneLocation type="mitochondrion" evidence="7"/>
<reference evidence="7" key="1">
    <citation type="journal article" date="2004" name="RNA">
        <title>Mitochondrial 3' tRNA editing in the jakobid Seculamonas ecuadoriensis: a novel mechanism and implications for tRNA processing.</title>
        <authorList>
            <person name="Leigh J."/>
            <person name="Lang B.F."/>
        </authorList>
    </citation>
    <scope>NUCLEOTIDE SEQUENCE</scope>
    <source>
        <strain evidence="7">ATCC 50634</strain>
    </source>
</reference>
<dbReference type="RefSeq" id="YP_007890586.1">
    <property type="nucleotide sequence ID" value="NC_021125.1"/>
</dbReference>
<keyword evidence="4 6" id="KW-1133">Transmembrane helix</keyword>
<feature type="transmembrane region" description="Helical" evidence="6">
    <location>
        <begin position="46"/>
        <end position="67"/>
    </location>
</feature>
<sequence length="222" mass="24915">MIHMLFRLYYETVYVLRNANNYLNTITYYVIVLLMFPVGLNFQSNTLYLVNIPIICVCLFLIILSSLDGLFTYEANKGHLFEYHFVQKRSIAAMVTIKMLMKWLSITLCISVGTCIGFVLFNIDLMIMPMILMVLVPTILVLITIGSIGSSLLVGYKQKGMLLSVIVAPFYIPVLILTVDTLNMCLQGVGLSNQNIILVSIVTVLVCASPVVCAYTLKMWSD</sequence>
<feature type="transmembrane region" description="Helical" evidence="6">
    <location>
        <begin position="196"/>
        <end position="217"/>
    </location>
</feature>
<reference evidence="7" key="3">
    <citation type="journal article" date="2013" name="Genome Biol. Evol.">
        <title>Strikingly bacteria-like and gene-rich mitochondrial genomes throughout jakobid protists.</title>
        <authorList>
            <person name="Burger G."/>
            <person name="Gray M.W."/>
            <person name="Forget L."/>
            <person name="Lang B.F."/>
        </authorList>
    </citation>
    <scope>NUCLEOTIDE SEQUENCE</scope>
    <source>
        <strain evidence="7">ATCC 50634</strain>
    </source>
</reference>
<evidence type="ECO:0000256" key="6">
    <source>
        <dbReference type="SAM" id="Phobius"/>
    </source>
</evidence>
<evidence type="ECO:0000256" key="4">
    <source>
        <dbReference type="ARBA" id="ARBA00022989"/>
    </source>
</evidence>
<name>M4QD14_HISAR</name>
<accession>M4QD14</accession>
<proteinExistence type="inferred from homology"/>
<dbReference type="GO" id="GO:0015232">
    <property type="term" value="F:heme transmembrane transporter activity"/>
    <property type="evidence" value="ECO:0007669"/>
    <property type="project" value="InterPro"/>
</dbReference>
<dbReference type="Pfam" id="PF03379">
    <property type="entry name" value="CcmB"/>
    <property type="match status" value="1"/>
</dbReference>
<reference evidence="7" key="2">
    <citation type="journal article" date="2006" name="RNA">
        <title>Hybrid E. coli--Mitochondrial ribonuclease P RNAs are catalytically active.</title>
        <authorList>
            <person name="Seif E."/>
            <person name="Cadieux A."/>
            <person name="Lang B.F."/>
        </authorList>
    </citation>
    <scope>NUCLEOTIDE SEQUENCE</scope>
    <source>
        <strain evidence="7">ATCC 50634</strain>
    </source>
</reference>
<keyword evidence="5 6" id="KW-0472">Membrane</keyword>
<evidence type="ECO:0000256" key="5">
    <source>
        <dbReference type="ARBA" id="ARBA00023136"/>
    </source>
</evidence>
<dbReference type="AlphaFoldDB" id="M4QD14"/>
<evidence type="ECO:0000256" key="2">
    <source>
        <dbReference type="ARBA" id="ARBA00010544"/>
    </source>
</evidence>
<evidence type="ECO:0000256" key="3">
    <source>
        <dbReference type="ARBA" id="ARBA00022692"/>
    </source>
</evidence>
<keyword evidence="3 6" id="KW-0812">Transmembrane</keyword>
<feature type="transmembrane region" description="Helical" evidence="6">
    <location>
        <begin position="21"/>
        <end position="40"/>
    </location>
</feature>
<dbReference type="EMBL" id="KC353353">
    <property type="protein sequence ID" value="AGH24080.1"/>
    <property type="molecule type" value="Genomic_DNA"/>
</dbReference>